<evidence type="ECO:0000313" key="7">
    <source>
        <dbReference type="EMBL" id="RZB43139.1"/>
    </source>
</evidence>
<keyword evidence="3" id="KW-0804">Transcription</keyword>
<dbReference type="Proteomes" id="UP000289340">
    <property type="component" value="Chromosome 20"/>
</dbReference>
<dbReference type="Gramene" id="XM_028364326.1">
    <property type="protein sequence ID" value="XP_028220127.1"/>
    <property type="gene ID" value="LOC114401748"/>
</dbReference>
<sequence length="201" mass="22214">MASFDPSVDSSNSDTLRESNHKKRRKIGDHAAADQNSAAASPWRSEEEQRIYSRRLVEALRRTASSAAKPRAAGQVRETADRVLAATARGRTRWSRAILSRWRKLRTQHKKAKKKEASSINCLKRTRIGNGERRNRLPAVQKKARVLSRLVPGCRKVSFPNLLEEATDYISALEMQVRAMTALAELLAGAAPASLAGGTLS</sequence>
<dbReference type="EMBL" id="QZWG01000020">
    <property type="protein sequence ID" value="RZB43139.1"/>
    <property type="molecule type" value="Genomic_DNA"/>
</dbReference>
<evidence type="ECO:0000256" key="1">
    <source>
        <dbReference type="ARBA" id="ARBA00004123"/>
    </source>
</evidence>
<evidence type="ECO:0000256" key="5">
    <source>
        <dbReference type="SAM" id="MobiDB-lite"/>
    </source>
</evidence>
<dbReference type="GO" id="GO:0046983">
    <property type="term" value="F:protein dimerization activity"/>
    <property type="evidence" value="ECO:0007669"/>
    <property type="project" value="InterPro"/>
</dbReference>
<dbReference type="GO" id="GO:0005634">
    <property type="term" value="C:nucleus"/>
    <property type="evidence" value="ECO:0007669"/>
    <property type="project" value="UniProtKB-SubCell"/>
</dbReference>
<dbReference type="PROSITE" id="PS50888">
    <property type="entry name" value="BHLH"/>
    <property type="match status" value="1"/>
</dbReference>
<dbReference type="AlphaFoldDB" id="A0A445F2V9"/>
<evidence type="ECO:0000256" key="4">
    <source>
        <dbReference type="ARBA" id="ARBA00023242"/>
    </source>
</evidence>
<dbReference type="InterPro" id="IPR044660">
    <property type="entry name" value="IBH1-like"/>
</dbReference>
<evidence type="ECO:0000256" key="2">
    <source>
        <dbReference type="ARBA" id="ARBA00023015"/>
    </source>
</evidence>
<evidence type="ECO:0000313" key="8">
    <source>
        <dbReference type="Proteomes" id="UP000289340"/>
    </source>
</evidence>
<feature type="region of interest" description="Disordered" evidence="5">
    <location>
        <begin position="1"/>
        <end position="48"/>
    </location>
</feature>
<dbReference type="PANTHER" id="PTHR33124:SF46">
    <property type="entry name" value="TRANSCRIPTION FACTOR BHLH150"/>
    <property type="match status" value="1"/>
</dbReference>
<name>A0A445F2V9_GLYSO</name>
<dbReference type="Pfam" id="PF26576">
    <property type="entry name" value="IBH1_N"/>
    <property type="match status" value="1"/>
</dbReference>
<evidence type="ECO:0000256" key="3">
    <source>
        <dbReference type="ARBA" id="ARBA00023163"/>
    </source>
</evidence>
<keyword evidence="4" id="KW-0539">Nucleus</keyword>
<dbReference type="InterPro" id="IPR044549">
    <property type="entry name" value="bHLH_AtIBH1-like"/>
</dbReference>
<dbReference type="InterPro" id="IPR059002">
    <property type="entry name" value="IBH1_N"/>
</dbReference>
<protein>
    <submittedName>
        <fullName evidence="7">Transcription factor bHLH149</fullName>
    </submittedName>
</protein>
<reference evidence="7 8" key="1">
    <citation type="submission" date="2018-09" db="EMBL/GenBank/DDBJ databases">
        <title>A high-quality reference genome of wild soybean provides a powerful tool to mine soybean genomes.</title>
        <authorList>
            <person name="Xie M."/>
            <person name="Chung C.Y.L."/>
            <person name="Li M.-W."/>
            <person name="Wong F.-L."/>
            <person name="Chan T.-F."/>
            <person name="Lam H.-M."/>
        </authorList>
    </citation>
    <scope>NUCLEOTIDE SEQUENCE [LARGE SCALE GENOMIC DNA]</scope>
    <source>
        <strain evidence="8">cv. W05</strain>
        <tissue evidence="7">Hypocotyl of etiolated seedlings</tissue>
    </source>
</reference>
<keyword evidence="2" id="KW-0805">Transcription regulation</keyword>
<proteinExistence type="predicted"/>
<accession>A0A445F2V9</accession>
<keyword evidence="8" id="KW-1185">Reference proteome</keyword>
<organism evidence="7 8">
    <name type="scientific">Glycine soja</name>
    <name type="common">Wild soybean</name>
    <dbReference type="NCBI Taxonomy" id="3848"/>
    <lineage>
        <taxon>Eukaryota</taxon>
        <taxon>Viridiplantae</taxon>
        <taxon>Streptophyta</taxon>
        <taxon>Embryophyta</taxon>
        <taxon>Tracheophyta</taxon>
        <taxon>Spermatophyta</taxon>
        <taxon>Magnoliopsida</taxon>
        <taxon>eudicotyledons</taxon>
        <taxon>Gunneridae</taxon>
        <taxon>Pentapetalae</taxon>
        <taxon>rosids</taxon>
        <taxon>fabids</taxon>
        <taxon>Fabales</taxon>
        <taxon>Fabaceae</taxon>
        <taxon>Papilionoideae</taxon>
        <taxon>50 kb inversion clade</taxon>
        <taxon>NPAAA clade</taxon>
        <taxon>indigoferoid/millettioid clade</taxon>
        <taxon>Phaseoleae</taxon>
        <taxon>Glycine</taxon>
        <taxon>Glycine subgen. Soja</taxon>
    </lineage>
</organism>
<gene>
    <name evidence="7" type="ORF">D0Y65_053650</name>
</gene>
<comment type="subcellular location">
    <subcellularLocation>
        <location evidence="1">Nucleus</location>
    </subcellularLocation>
</comment>
<dbReference type="GO" id="GO:0000976">
    <property type="term" value="F:transcription cis-regulatory region binding"/>
    <property type="evidence" value="ECO:0007669"/>
    <property type="project" value="UniProtKB-ARBA"/>
</dbReference>
<feature type="domain" description="BHLH" evidence="6">
    <location>
        <begin position="124"/>
        <end position="173"/>
    </location>
</feature>
<dbReference type="InterPro" id="IPR036638">
    <property type="entry name" value="HLH_DNA-bd_sf"/>
</dbReference>
<dbReference type="PANTHER" id="PTHR33124">
    <property type="entry name" value="TRANSCRIPTION FACTOR IBH1-LIKE 1"/>
    <property type="match status" value="1"/>
</dbReference>
<evidence type="ECO:0000259" key="6">
    <source>
        <dbReference type="PROSITE" id="PS50888"/>
    </source>
</evidence>
<dbReference type="GO" id="GO:0006355">
    <property type="term" value="P:regulation of DNA-templated transcription"/>
    <property type="evidence" value="ECO:0007669"/>
    <property type="project" value="InterPro"/>
</dbReference>
<comment type="caution">
    <text evidence="7">The sequence shown here is derived from an EMBL/GenBank/DDBJ whole genome shotgun (WGS) entry which is preliminary data.</text>
</comment>
<dbReference type="InterPro" id="IPR011598">
    <property type="entry name" value="bHLH_dom"/>
</dbReference>
<dbReference type="CDD" id="cd11444">
    <property type="entry name" value="bHLH_AtIBH1_like"/>
    <property type="match status" value="1"/>
</dbReference>
<dbReference type="SUPFAM" id="SSF47459">
    <property type="entry name" value="HLH, helix-loop-helix DNA-binding domain"/>
    <property type="match status" value="1"/>
</dbReference>